<evidence type="ECO:0000256" key="1">
    <source>
        <dbReference type="ARBA" id="ARBA00005474"/>
    </source>
</evidence>
<dbReference type="InterPro" id="IPR004883">
    <property type="entry name" value="LOB"/>
</dbReference>
<dbReference type="eggNOG" id="ENOG502QSSJ">
    <property type="taxonomic scope" value="Eukaryota"/>
</dbReference>
<evidence type="ECO:0000313" key="4">
    <source>
        <dbReference type="EMBL" id="OQU88465.1"/>
    </source>
</evidence>
<dbReference type="PANTHER" id="PTHR31529:SF26">
    <property type="entry name" value="LOB DOMAIN-CONTAINING PROTEIN CRL1"/>
    <property type="match status" value="1"/>
</dbReference>
<reference evidence="4 5" key="1">
    <citation type="journal article" date="2009" name="Nature">
        <title>The Sorghum bicolor genome and the diversification of grasses.</title>
        <authorList>
            <person name="Paterson A.H."/>
            <person name="Bowers J.E."/>
            <person name="Bruggmann R."/>
            <person name="Dubchak I."/>
            <person name="Grimwood J."/>
            <person name="Gundlach H."/>
            <person name="Haberer G."/>
            <person name="Hellsten U."/>
            <person name="Mitros T."/>
            <person name="Poliakov A."/>
            <person name="Schmutz J."/>
            <person name="Spannagl M."/>
            <person name="Tang H."/>
            <person name="Wang X."/>
            <person name="Wicker T."/>
            <person name="Bharti A.K."/>
            <person name="Chapman J."/>
            <person name="Feltus F.A."/>
            <person name="Gowik U."/>
            <person name="Grigoriev I.V."/>
            <person name="Lyons E."/>
            <person name="Maher C.A."/>
            <person name="Martis M."/>
            <person name="Narechania A."/>
            <person name="Otillar R.P."/>
            <person name="Penning B.W."/>
            <person name="Salamov A.A."/>
            <person name="Wang Y."/>
            <person name="Zhang L."/>
            <person name="Carpita N.C."/>
            <person name="Freeling M."/>
            <person name="Gingle A.R."/>
            <person name="Hash C.T."/>
            <person name="Keller B."/>
            <person name="Klein P."/>
            <person name="Kresovich S."/>
            <person name="McCann M.C."/>
            <person name="Ming R."/>
            <person name="Peterson D.G."/>
            <person name="Mehboob-ur-Rahman"/>
            <person name="Ware D."/>
            <person name="Westhoff P."/>
            <person name="Mayer K.F."/>
            <person name="Messing J."/>
            <person name="Rokhsar D.S."/>
        </authorList>
    </citation>
    <scope>NUCLEOTIDE SEQUENCE [LARGE SCALE GENOMIC DNA]</scope>
    <source>
        <strain evidence="5">cv. BTx623</strain>
    </source>
</reference>
<gene>
    <name evidence="4" type="ORF">SORBI_3002G039900</name>
</gene>
<feature type="domain" description="LOB" evidence="3">
    <location>
        <begin position="14"/>
        <end position="113"/>
    </location>
</feature>
<name>A0A1W0W288_SORBI</name>
<accession>A0A1W0W288</accession>
<dbReference type="Gramene" id="OQU88465">
    <property type="protein sequence ID" value="OQU88465"/>
    <property type="gene ID" value="SORBI_3002G039900"/>
</dbReference>
<dbReference type="GO" id="GO:0001216">
    <property type="term" value="F:DNA-binding transcription activator activity"/>
    <property type="evidence" value="ECO:0000318"/>
    <property type="project" value="GO_Central"/>
</dbReference>
<dbReference type="Pfam" id="PF03195">
    <property type="entry name" value="LOB"/>
    <property type="match status" value="1"/>
</dbReference>
<sequence length="936" mass="101954">MPDDEQAVAVAVAAPCGACRTLRRRCVPGCVFAPYFTAEDFAAVHGVFGASNVSKMLERIELPEQRAVAAATLVEEARARQLDPTFGRVSYLRILQEVNDKARTQVDEAREEIAREFGALAASQPVDVAAAAPAARVEARAQVDAALKHAREQDARLIGVRMANEARWRELHEPATGTVTGKHAGNGKGIDVVKRHREPTLSEQTMLMLRAAKQRISRTTGFPDEGERQQMAVVDAEREKALFMRQAAPAKQHDYHHHHLGAQHGDTEPPRIPEVYGNGQLTASADASREEAMRSVQAPAAAPPQQLDSAGQHAGTGQPRHAGDAAAGRTPGQGSTSVLLEAMMQLAGATGEQQHLVAQHAENEHAVALGHGHPVDISQEMMQLQELLDMAELARNEQMMKNDVMTEMGQWDAAAGVAREPDVMTMTQQMPANAWQHRDPAPQYAGMCDGRPLEMPQQMEEASTAELAKTTTGNMSQQFAWAQQHHDPAAAQHASPCHHQMAAASASQVASEQDMLLLLQQHQVGAAELPSTGGARQFDNLAAQYGDTELTLGYGHPDMHQQVVAAGQVARVQDMNSPQLAARAHQHHAQNGLDIALGNGHPGDAETQAMLQELAAILELADERAMIRKQWEQDARTMMTQQDPDAAWLQEMLGQKQIEKASRPDGPDLDKRLEIMSRQAEARHAQKELGITPDGSAQGILQAQELSAMAEMQRKREMVMRQFVAAERAREQKLEMLMRQFVAAARAREQELITQQAAAAQQQPVAQQYSETELDVSLGQGHGHPYWHQPTVQEMVQKKQLPTVQQMLEEEQLAEAVGFGRHQPDTTLVQQVPAYANGEHGGGAGATMAFLSPGYAKAAPFRVDQQLQTNGHQMDSSLPPMPPSLSQLHAQASHQQRTDGGGQGLSSDLAAYLHYESLSRHGTAGFNRGSEGPERR</sequence>
<evidence type="ECO:0000313" key="5">
    <source>
        <dbReference type="Proteomes" id="UP000000768"/>
    </source>
</evidence>
<feature type="region of interest" description="Disordered" evidence="2">
    <location>
        <begin position="248"/>
        <end position="334"/>
    </location>
</feature>
<proteinExistence type="inferred from homology"/>
<dbReference type="Proteomes" id="UP000000768">
    <property type="component" value="Chromosome 2"/>
</dbReference>
<reference evidence="5" key="2">
    <citation type="journal article" date="2018" name="Plant J.">
        <title>The Sorghum bicolor reference genome: improved assembly, gene annotations, a transcriptome atlas, and signatures of genome organization.</title>
        <authorList>
            <person name="McCormick R.F."/>
            <person name="Truong S.K."/>
            <person name="Sreedasyam A."/>
            <person name="Jenkins J."/>
            <person name="Shu S."/>
            <person name="Sims D."/>
            <person name="Kennedy M."/>
            <person name="Amirebrahimi M."/>
            <person name="Weers B.D."/>
            <person name="McKinley B."/>
            <person name="Mattison A."/>
            <person name="Morishige D.T."/>
            <person name="Grimwood J."/>
            <person name="Schmutz J."/>
            <person name="Mullet J.E."/>
        </authorList>
    </citation>
    <scope>NUCLEOTIDE SEQUENCE [LARGE SCALE GENOMIC DNA]</scope>
    <source>
        <strain evidence="5">cv. BTx623</strain>
    </source>
</reference>
<feature type="region of interest" description="Disordered" evidence="2">
    <location>
        <begin position="487"/>
        <end position="506"/>
    </location>
</feature>
<evidence type="ECO:0000259" key="3">
    <source>
        <dbReference type="PROSITE" id="PS50891"/>
    </source>
</evidence>
<dbReference type="OMA" id="YGHPDMH"/>
<dbReference type="PROSITE" id="PS50891">
    <property type="entry name" value="LOB"/>
    <property type="match status" value="1"/>
</dbReference>
<comment type="similarity">
    <text evidence="1">Belongs to the LOB domain-containing protein family.</text>
</comment>
<keyword evidence="5" id="KW-1185">Reference proteome</keyword>
<dbReference type="EMBL" id="CM000761">
    <property type="protein sequence ID" value="OQU88465.1"/>
    <property type="molecule type" value="Genomic_DNA"/>
</dbReference>
<dbReference type="GO" id="GO:0005634">
    <property type="term" value="C:nucleus"/>
    <property type="evidence" value="ECO:0000318"/>
    <property type="project" value="GO_Central"/>
</dbReference>
<dbReference type="GO" id="GO:0006355">
    <property type="term" value="P:regulation of DNA-templated transcription"/>
    <property type="evidence" value="ECO:0000318"/>
    <property type="project" value="GO_Central"/>
</dbReference>
<organism evidence="4 5">
    <name type="scientific">Sorghum bicolor</name>
    <name type="common">Sorghum</name>
    <name type="synonym">Sorghum vulgare</name>
    <dbReference type="NCBI Taxonomy" id="4558"/>
    <lineage>
        <taxon>Eukaryota</taxon>
        <taxon>Viridiplantae</taxon>
        <taxon>Streptophyta</taxon>
        <taxon>Embryophyta</taxon>
        <taxon>Tracheophyta</taxon>
        <taxon>Spermatophyta</taxon>
        <taxon>Magnoliopsida</taxon>
        <taxon>Liliopsida</taxon>
        <taxon>Poales</taxon>
        <taxon>Poaceae</taxon>
        <taxon>PACMAD clade</taxon>
        <taxon>Panicoideae</taxon>
        <taxon>Andropogonodae</taxon>
        <taxon>Andropogoneae</taxon>
        <taxon>Sorghinae</taxon>
        <taxon>Sorghum</taxon>
    </lineage>
</organism>
<feature type="region of interest" description="Disordered" evidence="2">
    <location>
        <begin position="871"/>
        <end position="906"/>
    </location>
</feature>
<dbReference type="PANTHER" id="PTHR31529">
    <property type="entry name" value="LOB DOMAIN CONTAINING PROTEIN"/>
    <property type="match status" value="1"/>
</dbReference>
<dbReference type="InParanoid" id="A0A1W0W288"/>
<evidence type="ECO:0000256" key="2">
    <source>
        <dbReference type="SAM" id="MobiDB-lite"/>
    </source>
</evidence>
<feature type="compositionally biased region" description="Low complexity" evidence="2">
    <location>
        <begin position="297"/>
        <end position="306"/>
    </location>
</feature>
<dbReference type="AlphaFoldDB" id="A0A1W0W288"/>
<protein>
    <recommendedName>
        <fullName evidence="3">LOB domain-containing protein</fullName>
    </recommendedName>
</protein>